<feature type="transmembrane region" description="Helical" evidence="1">
    <location>
        <begin position="160"/>
        <end position="178"/>
    </location>
</feature>
<feature type="transmembrane region" description="Helical" evidence="1">
    <location>
        <begin position="129"/>
        <end position="154"/>
    </location>
</feature>
<dbReference type="InterPro" id="IPR011701">
    <property type="entry name" value="MFS"/>
</dbReference>
<feature type="transmembrane region" description="Helical" evidence="1">
    <location>
        <begin position="307"/>
        <end position="324"/>
    </location>
</feature>
<protein>
    <recommendedName>
        <fullName evidence="2">Major facilitator superfamily (MFS) profile domain-containing protein</fullName>
    </recommendedName>
</protein>
<accession>A0A2H1FH69</accession>
<feature type="transmembrane region" description="Helical" evidence="1">
    <location>
        <begin position="364"/>
        <end position="382"/>
    </location>
</feature>
<keyword evidence="1" id="KW-0472">Membrane</keyword>
<dbReference type="AlphaFoldDB" id="A0A2H1FH69"/>
<keyword evidence="4" id="KW-1185">Reference proteome</keyword>
<dbReference type="OrthoDB" id="9393at2157"/>
<reference evidence="4" key="1">
    <citation type="submission" date="2017-03" db="EMBL/GenBank/DDBJ databases">
        <authorList>
            <person name="Herbold C."/>
        </authorList>
    </citation>
    <scope>NUCLEOTIDE SEQUENCE [LARGE SCALE GENOMIC DNA]</scope>
</reference>
<evidence type="ECO:0000313" key="4">
    <source>
        <dbReference type="Proteomes" id="UP000230607"/>
    </source>
</evidence>
<feature type="transmembrane region" description="Helical" evidence="1">
    <location>
        <begin position="330"/>
        <end position="352"/>
    </location>
</feature>
<dbReference type="RefSeq" id="WP_157927949.1">
    <property type="nucleotide sequence ID" value="NZ_LT841358.1"/>
</dbReference>
<feature type="transmembrane region" description="Helical" evidence="1">
    <location>
        <begin position="235"/>
        <end position="257"/>
    </location>
</feature>
<dbReference type="PANTHER" id="PTHR23518:SF2">
    <property type="entry name" value="MAJOR FACILITATOR SUPERFAMILY TRANSPORTER"/>
    <property type="match status" value="1"/>
</dbReference>
<evidence type="ECO:0000313" key="3">
    <source>
        <dbReference type="EMBL" id="SMH72109.1"/>
    </source>
</evidence>
<proteinExistence type="predicted"/>
<dbReference type="Gene3D" id="1.20.1250.20">
    <property type="entry name" value="MFS general substrate transporter like domains"/>
    <property type="match status" value="1"/>
</dbReference>
<dbReference type="Proteomes" id="UP000230607">
    <property type="component" value="Chromosome 1"/>
</dbReference>
<evidence type="ECO:0000256" key="1">
    <source>
        <dbReference type="SAM" id="Phobius"/>
    </source>
</evidence>
<dbReference type="InterPro" id="IPR020846">
    <property type="entry name" value="MFS_dom"/>
</dbReference>
<feature type="transmembrane region" description="Helical" evidence="1">
    <location>
        <begin position="388"/>
        <end position="409"/>
    </location>
</feature>
<dbReference type="PANTHER" id="PTHR23518">
    <property type="entry name" value="C-METHYLTRANSFERASE"/>
    <property type="match status" value="1"/>
</dbReference>
<feature type="transmembrane region" description="Helical" evidence="1">
    <location>
        <begin position="269"/>
        <end position="286"/>
    </location>
</feature>
<feature type="domain" description="Major facilitator superfamily (MFS) profile" evidence="2">
    <location>
        <begin position="1"/>
        <end position="417"/>
    </location>
</feature>
<dbReference type="GO" id="GO:0022857">
    <property type="term" value="F:transmembrane transporter activity"/>
    <property type="evidence" value="ECO:0007669"/>
    <property type="project" value="InterPro"/>
</dbReference>
<feature type="transmembrane region" description="Helical" evidence="1">
    <location>
        <begin position="12"/>
        <end position="34"/>
    </location>
</feature>
<keyword evidence="1" id="KW-0812">Transmembrane</keyword>
<dbReference type="EMBL" id="LT841358">
    <property type="protein sequence ID" value="SMH72109.1"/>
    <property type="molecule type" value="Genomic_DNA"/>
</dbReference>
<evidence type="ECO:0000259" key="2">
    <source>
        <dbReference type="PROSITE" id="PS50850"/>
    </source>
</evidence>
<sequence>MQLQNKRWMWYLLPSQITSQGLSTVIPLYVIFLGGDIGEVAIISALQNGSIAIGSLTWGKIIDRFHSKRPILVTSFFFVLLCSLGMYFTNSIYVLYGLATVLGFFMVAKSPVTQLLVMESVQKNLWSWLFAKTSIISTLGMLVAMIIGTVGSFYFDLRPYFLICAVSSGISLVLSISVRDSDSIHIERSSIAHSLHGIRYSISHHHFVFPKILEVYDFRHIITLFKGRISNEIGIFYLASFFFYSGSNMYLTAWTPFLKNQNFSNADVFLNYTIQMIAMLLVFFIAPKIISKLGEERSTILAHIPRILAVMIPAVSLFFMVGTLGFPITMTSACMMVIAFSIYSTSSSVIFFKSIPQGFEGKYLGVNSAITGIGVFVGSFVTGELTKFLGYATMFLSASAVLVVSLVLYKIYFRYRLSNNMIT</sequence>
<dbReference type="SUPFAM" id="SSF103473">
    <property type="entry name" value="MFS general substrate transporter"/>
    <property type="match status" value="1"/>
</dbReference>
<organism evidence="3 4">
    <name type="scientific">Candidatus Nitrosotalea okcheonensis</name>
    <dbReference type="NCBI Taxonomy" id="1903276"/>
    <lineage>
        <taxon>Archaea</taxon>
        <taxon>Nitrososphaerota</taxon>
        <taxon>Nitrososphaeria</taxon>
        <taxon>Nitrosotaleales</taxon>
        <taxon>Nitrosotaleaceae</taxon>
        <taxon>Nitrosotalea</taxon>
    </lineage>
</organism>
<feature type="transmembrane region" description="Helical" evidence="1">
    <location>
        <begin position="71"/>
        <end position="88"/>
    </location>
</feature>
<dbReference type="InterPro" id="IPR036259">
    <property type="entry name" value="MFS_trans_sf"/>
</dbReference>
<dbReference type="Pfam" id="PF07690">
    <property type="entry name" value="MFS_1"/>
    <property type="match status" value="1"/>
</dbReference>
<keyword evidence="1" id="KW-1133">Transmembrane helix</keyword>
<gene>
    <name evidence="3" type="ORF">NCS_11921</name>
</gene>
<dbReference type="PROSITE" id="PS50850">
    <property type="entry name" value="MFS"/>
    <property type="match status" value="1"/>
</dbReference>
<name>A0A2H1FH69_9ARCH</name>